<dbReference type="InterPro" id="IPR036188">
    <property type="entry name" value="FAD/NAD-bd_sf"/>
</dbReference>
<reference evidence="5" key="1">
    <citation type="journal article" date="2019" name="Int. J. Syst. Evol. Microbiol.">
        <title>The Global Catalogue of Microorganisms (GCM) 10K type strain sequencing project: providing services to taxonomists for standard genome sequencing and annotation.</title>
        <authorList>
            <consortium name="The Broad Institute Genomics Platform"/>
            <consortium name="The Broad Institute Genome Sequencing Center for Infectious Disease"/>
            <person name="Wu L."/>
            <person name="Ma J."/>
        </authorList>
    </citation>
    <scope>NUCLEOTIDE SEQUENCE [LARGE SCALE GENOMIC DNA]</scope>
    <source>
        <strain evidence="5">KCTC 23707</strain>
    </source>
</reference>
<comment type="caution">
    <text evidence="4">The sequence shown here is derived from an EMBL/GenBank/DDBJ whole genome shotgun (WGS) entry which is preliminary data.</text>
</comment>
<evidence type="ECO:0000256" key="2">
    <source>
        <dbReference type="SAM" id="MobiDB-lite"/>
    </source>
</evidence>
<accession>A0ABW5DFG8</accession>
<dbReference type="Proteomes" id="UP001597373">
    <property type="component" value="Unassembled WGS sequence"/>
</dbReference>
<evidence type="ECO:0000259" key="3">
    <source>
        <dbReference type="Pfam" id="PF07992"/>
    </source>
</evidence>
<dbReference type="PANTHER" id="PTHR42949">
    <property type="entry name" value="ANAEROBIC GLYCEROL-3-PHOSPHATE DEHYDROGENASE SUBUNIT B"/>
    <property type="match status" value="1"/>
</dbReference>
<feature type="region of interest" description="Disordered" evidence="2">
    <location>
        <begin position="409"/>
        <end position="449"/>
    </location>
</feature>
<evidence type="ECO:0000313" key="4">
    <source>
        <dbReference type="EMBL" id="MFD2259134.1"/>
    </source>
</evidence>
<sequence length="449" mass="47082">MPAPDMVIIGGGPAGLAAAGEAARAGLTVTLIEQRAALGGAIFRQPSSGEVVALPRSRAAERLWRSLLAGIAQPKVKVRFSTSFLGVDGDGHVLIHDRAAQTVERLRPKAVIIACGAVERVRLRPGWDLPGVATAGGLQVMMKETGAAPRGRVLLAGSGPLLVALAAQMIRAGNPPLAVVEAGDPLSKPLAGPPLVGHPAILSEAVSYTMTLLRSRVRWLRGAHVERIERRGEVLQATVALRDGSREVIEADRIGLHDGIAENDIGLPDQAESASPIVIHAGDCREALGALGAILDGQRAGRRAAALVKNETVSMASLDKQLERARAVQRAIARLFGPVVTLPGAGELPDDTVLCRCEGRTVGDLKALLQQPGISGREVKHVGRFAMGSCQGRFCAANTTALMAELQAGGRRPEQQDLTGQRWPVRPTPIAAFVNAGPLDPAEDKEELS</sequence>
<evidence type="ECO:0000256" key="1">
    <source>
        <dbReference type="ARBA" id="ARBA00023002"/>
    </source>
</evidence>
<keyword evidence="1" id="KW-0560">Oxidoreductase</keyword>
<protein>
    <submittedName>
        <fullName evidence="4">FAD-dependent oxidoreductase</fullName>
    </submittedName>
</protein>
<dbReference type="PANTHER" id="PTHR42949:SF3">
    <property type="entry name" value="ANAEROBIC GLYCEROL-3-PHOSPHATE DEHYDROGENASE SUBUNIT B"/>
    <property type="match status" value="1"/>
</dbReference>
<dbReference type="EMBL" id="JBHUIR010000019">
    <property type="protein sequence ID" value="MFD2259134.1"/>
    <property type="molecule type" value="Genomic_DNA"/>
</dbReference>
<dbReference type="Gene3D" id="3.50.50.60">
    <property type="entry name" value="FAD/NAD(P)-binding domain"/>
    <property type="match status" value="1"/>
</dbReference>
<dbReference type="InterPro" id="IPR051691">
    <property type="entry name" value="Metab_Enz_Cyan_OpOx_G3PDH"/>
</dbReference>
<proteinExistence type="predicted"/>
<evidence type="ECO:0000313" key="5">
    <source>
        <dbReference type="Proteomes" id="UP001597373"/>
    </source>
</evidence>
<feature type="domain" description="FAD/NAD(P)-binding" evidence="3">
    <location>
        <begin position="5"/>
        <end position="269"/>
    </location>
</feature>
<dbReference type="InterPro" id="IPR023753">
    <property type="entry name" value="FAD/NAD-binding_dom"/>
</dbReference>
<dbReference type="Pfam" id="PF07992">
    <property type="entry name" value="Pyr_redox_2"/>
    <property type="match status" value="1"/>
</dbReference>
<dbReference type="PRINTS" id="PR00368">
    <property type="entry name" value="FADPNR"/>
</dbReference>
<organism evidence="4 5">
    <name type="scientific">Chelativorans composti</name>
    <dbReference type="NCBI Taxonomy" id="768533"/>
    <lineage>
        <taxon>Bacteria</taxon>
        <taxon>Pseudomonadati</taxon>
        <taxon>Pseudomonadota</taxon>
        <taxon>Alphaproteobacteria</taxon>
        <taxon>Hyphomicrobiales</taxon>
        <taxon>Phyllobacteriaceae</taxon>
        <taxon>Chelativorans</taxon>
    </lineage>
</organism>
<gene>
    <name evidence="4" type="ORF">ACFSMZ_05080</name>
</gene>
<dbReference type="InterPro" id="IPR041854">
    <property type="entry name" value="BFD-like_2Fe2S-bd_dom_sf"/>
</dbReference>
<dbReference type="RefSeq" id="WP_345097983.1">
    <property type="nucleotide sequence ID" value="NZ_BAABGS010000010.1"/>
</dbReference>
<name>A0ABW5DFG8_9HYPH</name>
<dbReference type="SUPFAM" id="SSF51905">
    <property type="entry name" value="FAD/NAD(P)-binding domain"/>
    <property type="match status" value="1"/>
</dbReference>
<dbReference type="PRINTS" id="PR00469">
    <property type="entry name" value="PNDRDTASEII"/>
</dbReference>
<dbReference type="Gene3D" id="1.10.10.1100">
    <property type="entry name" value="BFD-like [2Fe-2S]-binding domain"/>
    <property type="match status" value="1"/>
</dbReference>
<keyword evidence="5" id="KW-1185">Reference proteome</keyword>